<dbReference type="Pfam" id="PF11356">
    <property type="entry name" value="T2SSC"/>
    <property type="match status" value="1"/>
</dbReference>
<keyword evidence="4" id="KW-0997">Cell inner membrane</keyword>
<feature type="transmembrane region" description="Helical" evidence="9">
    <location>
        <begin position="15"/>
        <end position="37"/>
    </location>
</feature>
<evidence type="ECO:0000256" key="8">
    <source>
        <dbReference type="ARBA" id="ARBA00023136"/>
    </source>
</evidence>
<evidence type="ECO:0000256" key="1">
    <source>
        <dbReference type="ARBA" id="ARBA00004533"/>
    </source>
</evidence>
<evidence type="ECO:0000259" key="10">
    <source>
        <dbReference type="PROSITE" id="PS50106"/>
    </source>
</evidence>
<dbReference type="SUPFAM" id="SSF50156">
    <property type="entry name" value="PDZ domain-like"/>
    <property type="match status" value="1"/>
</dbReference>
<evidence type="ECO:0000256" key="6">
    <source>
        <dbReference type="ARBA" id="ARBA00022927"/>
    </source>
</evidence>
<gene>
    <name evidence="11" type="ORF">ACFSGX_05250</name>
</gene>
<keyword evidence="2" id="KW-0813">Transport</keyword>
<dbReference type="InterPro" id="IPR001478">
    <property type="entry name" value="PDZ"/>
</dbReference>
<accession>A0ABW4TYT7</accession>
<organism evidence="11 12">
    <name type="scientific">Sphingomonas arantia</name>
    <dbReference type="NCBI Taxonomy" id="1460676"/>
    <lineage>
        <taxon>Bacteria</taxon>
        <taxon>Pseudomonadati</taxon>
        <taxon>Pseudomonadota</taxon>
        <taxon>Alphaproteobacteria</taxon>
        <taxon>Sphingomonadales</taxon>
        <taxon>Sphingomonadaceae</taxon>
        <taxon>Sphingomonas</taxon>
    </lineage>
</organism>
<protein>
    <submittedName>
        <fullName evidence="11">Type II secretion system protein N</fullName>
    </submittedName>
</protein>
<reference evidence="12" key="1">
    <citation type="journal article" date="2019" name="Int. J. Syst. Evol. Microbiol.">
        <title>The Global Catalogue of Microorganisms (GCM) 10K type strain sequencing project: providing services to taxonomists for standard genome sequencing and annotation.</title>
        <authorList>
            <consortium name="The Broad Institute Genomics Platform"/>
            <consortium name="The Broad Institute Genome Sequencing Center for Infectious Disease"/>
            <person name="Wu L."/>
            <person name="Ma J."/>
        </authorList>
    </citation>
    <scope>NUCLEOTIDE SEQUENCE [LARGE SCALE GENOMIC DNA]</scope>
    <source>
        <strain evidence="12">CGMCC 1.12702</strain>
    </source>
</reference>
<sequence length="279" mass="27246">MTILRVPLRRSRAEIGVDLFTGAVIVSVAIALAGLTWRLTGESGLPARAVAFTPVAPPPPVDVAAIVAASPFGSAAPVATAAAAGNLVLRAVMFARPASASTALVSAGDTPAALLHVGDPAPGGAIVDSIAIDHILLRGPAGLQTLGFPQPGAPPAAAAGTAPAAQPFVGLPTAATPTPVPSAPLVFSPPPSGAGAPAAFLDSMGATPTDGGYRIGPGASPAMRAAGLQPGDLVERVNGAAVGDANRDRALFASAAAGGPLRVELVRNGRRIAVSLPAR</sequence>
<dbReference type="InterPro" id="IPR024961">
    <property type="entry name" value="T2SS_GspC_N"/>
</dbReference>
<evidence type="ECO:0000256" key="5">
    <source>
        <dbReference type="ARBA" id="ARBA00022692"/>
    </source>
</evidence>
<proteinExistence type="predicted"/>
<dbReference type="RefSeq" id="WP_380928006.1">
    <property type="nucleotide sequence ID" value="NZ_JBHUGS010000001.1"/>
</dbReference>
<dbReference type="EMBL" id="JBHUGS010000001">
    <property type="protein sequence ID" value="MFD1950171.1"/>
    <property type="molecule type" value="Genomic_DNA"/>
</dbReference>
<comment type="subcellular location">
    <subcellularLocation>
        <location evidence="1">Cell inner membrane</location>
    </subcellularLocation>
</comment>
<dbReference type="Proteomes" id="UP001597400">
    <property type="component" value="Unassembled WGS sequence"/>
</dbReference>
<evidence type="ECO:0000256" key="3">
    <source>
        <dbReference type="ARBA" id="ARBA00022475"/>
    </source>
</evidence>
<evidence type="ECO:0000256" key="9">
    <source>
        <dbReference type="SAM" id="Phobius"/>
    </source>
</evidence>
<keyword evidence="6" id="KW-0653">Protein transport</keyword>
<dbReference type="InterPro" id="IPR036034">
    <property type="entry name" value="PDZ_sf"/>
</dbReference>
<keyword evidence="8 9" id="KW-0472">Membrane</keyword>
<evidence type="ECO:0000256" key="2">
    <source>
        <dbReference type="ARBA" id="ARBA00022448"/>
    </source>
</evidence>
<dbReference type="Gene3D" id="2.30.42.10">
    <property type="match status" value="1"/>
</dbReference>
<feature type="domain" description="PDZ" evidence="10">
    <location>
        <begin position="214"/>
        <end position="269"/>
    </location>
</feature>
<name>A0ABW4TYT7_9SPHN</name>
<evidence type="ECO:0000313" key="12">
    <source>
        <dbReference type="Proteomes" id="UP001597400"/>
    </source>
</evidence>
<evidence type="ECO:0000256" key="7">
    <source>
        <dbReference type="ARBA" id="ARBA00022989"/>
    </source>
</evidence>
<dbReference type="PROSITE" id="PS50106">
    <property type="entry name" value="PDZ"/>
    <property type="match status" value="1"/>
</dbReference>
<comment type="caution">
    <text evidence="11">The sequence shown here is derived from an EMBL/GenBank/DDBJ whole genome shotgun (WGS) entry which is preliminary data.</text>
</comment>
<keyword evidence="7 9" id="KW-1133">Transmembrane helix</keyword>
<keyword evidence="12" id="KW-1185">Reference proteome</keyword>
<keyword evidence="5 9" id="KW-0812">Transmembrane</keyword>
<evidence type="ECO:0000256" key="4">
    <source>
        <dbReference type="ARBA" id="ARBA00022519"/>
    </source>
</evidence>
<keyword evidence="3" id="KW-1003">Cell membrane</keyword>
<evidence type="ECO:0000313" key="11">
    <source>
        <dbReference type="EMBL" id="MFD1950171.1"/>
    </source>
</evidence>